<evidence type="ECO:0000313" key="3">
    <source>
        <dbReference type="Proteomes" id="UP000683310"/>
    </source>
</evidence>
<evidence type="ECO:0000259" key="1">
    <source>
        <dbReference type="SMART" id="SM00470"/>
    </source>
</evidence>
<protein>
    <submittedName>
        <fullName evidence="2">ParB N-terminal domain-containing protein</fullName>
    </submittedName>
</protein>
<reference evidence="2 3" key="1">
    <citation type="submission" date="2021-04" db="EMBL/GenBank/DDBJ databases">
        <title>Nocardia tengchongensis.</title>
        <authorList>
            <person name="Zhuang k."/>
            <person name="Ran Y."/>
            <person name="Li W."/>
        </authorList>
    </citation>
    <scope>NUCLEOTIDE SEQUENCE [LARGE SCALE GENOMIC DNA]</scope>
    <source>
        <strain evidence="2 3">CFH S0057</strain>
    </source>
</reference>
<feature type="domain" description="ParB-like N-terminal" evidence="1">
    <location>
        <begin position="49"/>
        <end position="139"/>
    </location>
</feature>
<name>A0ABX8CHX7_9NOCA</name>
<dbReference type="SMART" id="SM00470">
    <property type="entry name" value="ParB"/>
    <property type="match status" value="1"/>
</dbReference>
<dbReference type="Proteomes" id="UP000683310">
    <property type="component" value="Chromosome"/>
</dbReference>
<dbReference type="SUPFAM" id="SSF110849">
    <property type="entry name" value="ParB/Sulfiredoxin"/>
    <property type="match status" value="1"/>
</dbReference>
<organism evidence="2 3">
    <name type="scientific">Nocardia tengchongensis</name>
    <dbReference type="NCBI Taxonomy" id="2055889"/>
    <lineage>
        <taxon>Bacteria</taxon>
        <taxon>Bacillati</taxon>
        <taxon>Actinomycetota</taxon>
        <taxon>Actinomycetes</taxon>
        <taxon>Mycobacteriales</taxon>
        <taxon>Nocardiaceae</taxon>
        <taxon>Nocardia</taxon>
    </lineage>
</organism>
<accession>A0ABX8CHX7</accession>
<gene>
    <name evidence="2" type="ORF">KHQ06_24610</name>
</gene>
<proteinExistence type="predicted"/>
<dbReference type="EMBL" id="CP074371">
    <property type="protein sequence ID" value="QVI19543.1"/>
    <property type="molecule type" value="Genomic_DNA"/>
</dbReference>
<keyword evidence="3" id="KW-1185">Reference proteome</keyword>
<dbReference type="InterPro" id="IPR003115">
    <property type="entry name" value="ParB_N"/>
</dbReference>
<sequence>MESVALAIDPSILDDHEHDHDRAAEVADAAAADPDPASDAQQLPHVEALWRDPAELVIAENVRKTFDLTEHLDIVESITEFGVDIPIIAERQPDGSLHVTEGQLRTLIALDAKIKKVPVWVRDADPDLPDNERRIRTTLMQMNVNDRRVAMVEADRADGIALMLDLGASVTRVAKGLQRKRSQIKHAATIAASATARGLVDAGAYSLDQLAVIADYETLGDTDAVERLLRVPRSSFSYTANQIAADREETRARMEAAVFCAALGFGILTAEPDTSSLDSTLLPAELLETADAAPVSEELIRAQAHRWLVYLDVEENGQLVDVQTGELVDPDQVDWDTQGRSESQPGEGLRHADSVDYRDRWIPLYFLPADQVAESGLKLRPLAVDEEAGSDRAEALRLDALQAAAERESARLERRRVRELNKRGLAAKERRMEFLTRLLARRTPPAQAGQFVAESLARESDLLGSFHAPKAARDLLGVSGFTDELVSSIQSATASRAWVVVLAMVLGAFESRAGKDSWRYNDRGVQRYLKFLATVGQQLEFELVDVEQAAAGPIDYHDIDLDIDADPGLAGAVTAAAA</sequence>
<evidence type="ECO:0000313" key="2">
    <source>
        <dbReference type="EMBL" id="QVI19543.1"/>
    </source>
</evidence>
<dbReference type="PANTHER" id="PTHR33375">
    <property type="entry name" value="CHROMOSOME-PARTITIONING PROTEIN PARB-RELATED"/>
    <property type="match status" value="1"/>
</dbReference>
<dbReference type="InterPro" id="IPR036086">
    <property type="entry name" value="ParB/Sulfiredoxin_sf"/>
</dbReference>
<dbReference type="PANTHER" id="PTHR33375:SF1">
    <property type="entry name" value="CHROMOSOME-PARTITIONING PROTEIN PARB-RELATED"/>
    <property type="match status" value="1"/>
</dbReference>
<dbReference type="Gene3D" id="3.90.1530.10">
    <property type="entry name" value="Conserved hypothetical protein from pyrococcus furiosus pfu- 392566-001, ParB domain"/>
    <property type="match status" value="1"/>
</dbReference>
<dbReference type="InterPro" id="IPR050336">
    <property type="entry name" value="Chromosome_partition/occlusion"/>
</dbReference>